<evidence type="ECO:0000256" key="1">
    <source>
        <dbReference type="SAM" id="MobiDB-lite"/>
    </source>
</evidence>
<dbReference type="PhylomeDB" id="E9B3P5"/>
<dbReference type="EMBL" id="FR799585">
    <property type="protein sequence ID" value="CBZ29862.1"/>
    <property type="molecule type" value="Genomic_DNA"/>
</dbReference>
<protein>
    <submittedName>
        <fullName evidence="2">Uncharacterized protein</fullName>
    </submittedName>
</protein>
<dbReference type="OrthoDB" id="262788at2759"/>
<evidence type="ECO:0000313" key="2">
    <source>
        <dbReference type="EMBL" id="CBZ29862.1"/>
    </source>
</evidence>
<evidence type="ECO:0000313" key="3">
    <source>
        <dbReference type="Proteomes" id="UP000007259"/>
    </source>
</evidence>
<name>E9B3P5_LEIMU</name>
<sequence>MLTEVLETELDRMRAEVQRQLNEAKQFLVTCKEDSVAHMDRLDSDKRTLTRACERAIRTGELQGAEETADFSSEQLMCASITRAANNSAGEGASPRSPGTSKSTYPSVLSTQCSAARDAADGDGFTARDAIRCLLPRVEQVFDFYAASHVTDTELLYPAMHLPQFTTMVRDAALDRRRRPLLPELLWMTALRDLPTASGRERTDRRHGSTLLLPRVSDGDSLFQPATARRDLFVHERLRAITKAEFPHVLYVIFRAAVHNGHKGAAASEAFCAYLSEHFLPTVERCIRRRKAARTLLIDGRAACFDASAPSPPAGVPDPLAASDFPKTATGVCSSLPPFADIVATYSRDAGVQRVAQQFTPRLKRCFRHAVRCLPTCRTEDARMSIDAFVESVRQQHLLPLISREQLRDIFVFCLTLDGGSAPSAAGSGGLSTKQAAPLTARDSITCFSFTTAAVYCLAEVIYGGSPLLREQYASPCARTSKLLVKMFIL</sequence>
<dbReference type="RefSeq" id="XP_003878312.1">
    <property type="nucleotide sequence ID" value="XM_003878263.1"/>
</dbReference>
<accession>E9B3P5</accession>
<feature type="region of interest" description="Disordered" evidence="1">
    <location>
        <begin position="87"/>
        <end position="106"/>
    </location>
</feature>
<dbReference type="VEuPathDB" id="TriTrypDB:LmxM.32.0630"/>
<keyword evidence="3" id="KW-1185">Reference proteome</keyword>
<dbReference type="Proteomes" id="UP000007259">
    <property type="component" value="Chromosome 32"/>
</dbReference>
<reference evidence="2 3" key="1">
    <citation type="journal article" date="2011" name="Genome Res.">
        <title>Chromosome and gene copy number variation allow major structural change between species and strains of Leishmania.</title>
        <authorList>
            <person name="Rogers M.B."/>
            <person name="Hilley J.D."/>
            <person name="Dickens N.J."/>
            <person name="Wilkes J."/>
            <person name="Bates P.A."/>
            <person name="Depledge D.P."/>
            <person name="Harris D."/>
            <person name="Her Y."/>
            <person name="Herzyk P."/>
            <person name="Imamura H."/>
            <person name="Otto T.D."/>
            <person name="Sanders M."/>
            <person name="Seeger K."/>
            <person name="Dujardin J.C."/>
            <person name="Berriman M."/>
            <person name="Smith D.F."/>
            <person name="Hertz-Fowler C."/>
            <person name="Mottram J.C."/>
        </authorList>
    </citation>
    <scope>NUCLEOTIDE SEQUENCE [LARGE SCALE GENOMIC DNA]</scope>
    <source>
        <strain evidence="2 3">MHOM/GT/2001/U1103</strain>
    </source>
</reference>
<dbReference type="OMA" id="CLAEVIY"/>
<feature type="compositionally biased region" description="Polar residues" evidence="1">
    <location>
        <begin position="97"/>
        <end position="106"/>
    </location>
</feature>
<dbReference type="KEGG" id="lmi:LMXM_32_0630"/>
<dbReference type="AlphaFoldDB" id="E9B3P5"/>
<organism evidence="2 3">
    <name type="scientific">Leishmania mexicana (strain MHOM/GT/2001/U1103)</name>
    <dbReference type="NCBI Taxonomy" id="929439"/>
    <lineage>
        <taxon>Eukaryota</taxon>
        <taxon>Discoba</taxon>
        <taxon>Euglenozoa</taxon>
        <taxon>Kinetoplastea</taxon>
        <taxon>Metakinetoplastina</taxon>
        <taxon>Trypanosomatida</taxon>
        <taxon>Trypanosomatidae</taxon>
        <taxon>Leishmaniinae</taxon>
        <taxon>Leishmania</taxon>
    </lineage>
</organism>
<proteinExistence type="predicted"/>
<gene>
    <name evidence="2" type="ORF">LMXM_32_0630</name>
</gene>
<dbReference type="GeneID" id="13453831"/>